<keyword evidence="4" id="KW-1185">Reference proteome</keyword>
<dbReference type="EMBL" id="JARQWQ010000010">
    <property type="protein sequence ID" value="KAK2569029.1"/>
    <property type="molecule type" value="Genomic_DNA"/>
</dbReference>
<dbReference type="Pfam" id="PF00596">
    <property type="entry name" value="Aldolase_II"/>
    <property type="match status" value="1"/>
</dbReference>
<dbReference type="GO" id="GO:0046570">
    <property type="term" value="F:methylthioribulose 1-phosphate dehydratase activity"/>
    <property type="evidence" value="ECO:0007669"/>
    <property type="project" value="TreeGrafter"/>
</dbReference>
<comment type="caution">
    <text evidence="3">The sequence shown here is derived from an EMBL/GenBank/DDBJ whole genome shotgun (WGS) entry which is preliminary data.</text>
</comment>
<dbReference type="PANTHER" id="PTHR10640">
    <property type="entry name" value="METHYLTHIORIBULOSE-1-PHOSPHATE DEHYDRATASE"/>
    <property type="match status" value="1"/>
</dbReference>
<evidence type="ECO:0000259" key="2">
    <source>
        <dbReference type="Pfam" id="PF00596"/>
    </source>
</evidence>
<sequence length="73" mass="8393">MAKAMEEYPDSCAVLVRRHGVYVWGDTWQKAKTMCECLDYLCDIATRMKLHGLDPTTKPMENNAAKGYDYNSR</sequence>
<dbReference type="GO" id="GO:0019509">
    <property type="term" value="P:L-methionine salvage from methylthioadenosine"/>
    <property type="evidence" value="ECO:0007669"/>
    <property type="project" value="TreeGrafter"/>
</dbReference>
<evidence type="ECO:0000313" key="3">
    <source>
        <dbReference type="EMBL" id="KAK2569029.1"/>
    </source>
</evidence>
<gene>
    <name evidence="3" type="ORF">P5673_005909</name>
</gene>
<feature type="domain" description="Class II aldolase/adducin N-terminal" evidence="2">
    <location>
        <begin position="1"/>
        <end position="45"/>
    </location>
</feature>
<accession>A0AAD9VC90</accession>
<dbReference type="PANTHER" id="PTHR10640:SF7">
    <property type="entry name" value="METHYLTHIORIBULOSE-1-PHOSPHATE DEHYDRATASE"/>
    <property type="match status" value="1"/>
</dbReference>
<reference evidence="3" key="2">
    <citation type="journal article" date="2023" name="Science">
        <title>Genomic signatures of disease resistance in endangered staghorn corals.</title>
        <authorList>
            <person name="Vollmer S.V."/>
            <person name="Selwyn J.D."/>
            <person name="Despard B.A."/>
            <person name="Roesel C.L."/>
        </authorList>
    </citation>
    <scope>NUCLEOTIDE SEQUENCE</scope>
    <source>
        <strain evidence="3">K2</strain>
    </source>
</reference>
<protein>
    <submittedName>
        <fullName evidence="3">Methylthioribulose-1-phosphate dehydratase</fullName>
    </submittedName>
</protein>
<dbReference type="AlphaFoldDB" id="A0AAD9VC90"/>
<reference evidence="3" key="1">
    <citation type="journal article" date="2023" name="G3 (Bethesda)">
        <title>Whole genome assembly and annotation of the endangered Caribbean coral Acropora cervicornis.</title>
        <authorList>
            <person name="Selwyn J.D."/>
            <person name="Vollmer S.V."/>
        </authorList>
    </citation>
    <scope>NUCLEOTIDE SEQUENCE</scope>
    <source>
        <strain evidence="3">K2</strain>
    </source>
</reference>
<dbReference type="InterPro" id="IPR001303">
    <property type="entry name" value="Aldolase_II/adducin_N"/>
</dbReference>
<proteinExistence type="inferred from homology"/>
<evidence type="ECO:0000256" key="1">
    <source>
        <dbReference type="ARBA" id="ARBA00006274"/>
    </source>
</evidence>
<name>A0AAD9VC90_ACRCE</name>
<organism evidence="3 4">
    <name type="scientific">Acropora cervicornis</name>
    <name type="common">Staghorn coral</name>
    <dbReference type="NCBI Taxonomy" id="6130"/>
    <lineage>
        <taxon>Eukaryota</taxon>
        <taxon>Metazoa</taxon>
        <taxon>Cnidaria</taxon>
        <taxon>Anthozoa</taxon>
        <taxon>Hexacorallia</taxon>
        <taxon>Scleractinia</taxon>
        <taxon>Astrocoeniina</taxon>
        <taxon>Acroporidae</taxon>
        <taxon>Acropora</taxon>
    </lineage>
</organism>
<comment type="similarity">
    <text evidence="1">Belongs to the aldolase class II family. Adducin subfamily.</text>
</comment>
<dbReference type="Gene3D" id="3.40.225.10">
    <property type="entry name" value="Class II aldolase/adducin N-terminal domain"/>
    <property type="match status" value="1"/>
</dbReference>
<dbReference type="SUPFAM" id="SSF53639">
    <property type="entry name" value="AraD/HMP-PK domain-like"/>
    <property type="match status" value="1"/>
</dbReference>
<dbReference type="Proteomes" id="UP001249851">
    <property type="component" value="Unassembled WGS sequence"/>
</dbReference>
<dbReference type="InterPro" id="IPR036409">
    <property type="entry name" value="Aldolase_II/adducin_N_sf"/>
</dbReference>
<evidence type="ECO:0000313" key="4">
    <source>
        <dbReference type="Proteomes" id="UP001249851"/>
    </source>
</evidence>
<dbReference type="GO" id="GO:0005737">
    <property type="term" value="C:cytoplasm"/>
    <property type="evidence" value="ECO:0007669"/>
    <property type="project" value="TreeGrafter"/>
</dbReference>